<dbReference type="Proteomes" id="UP000323274">
    <property type="component" value="Unassembled WGS sequence"/>
</dbReference>
<accession>A0A5A5TYU2</accession>
<dbReference type="RefSeq" id="WP_099044622.1">
    <property type="nucleotide sequence ID" value="NZ_BJJW01000002.1"/>
</dbReference>
<gene>
    <name evidence="2" type="ORF">LCIT_05410</name>
</gene>
<dbReference type="EMBL" id="BJJW01000002">
    <property type="protein sequence ID" value="GDZ83299.1"/>
    <property type="molecule type" value="Genomic_DNA"/>
</dbReference>
<dbReference type="Gene3D" id="3.40.50.1000">
    <property type="entry name" value="HAD superfamily/HAD-like"/>
    <property type="match status" value="1"/>
</dbReference>
<comment type="caution">
    <text evidence="2">The sequence shown here is derived from an EMBL/GenBank/DDBJ whole genome shotgun (WGS) entry which is preliminary data.</text>
</comment>
<name>A0A5A5TYU2_LEUCI</name>
<protein>
    <submittedName>
        <fullName evidence="2">Uncharacterized protein</fullName>
    </submittedName>
</protein>
<dbReference type="PANTHER" id="PTHR16504">
    <property type="entry name" value="5'(3')-DEOXYRIBONUCLEOTIDASE"/>
    <property type="match status" value="1"/>
</dbReference>
<evidence type="ECO:0000313" key="3">
    <source>
        <dbReference type="Proteomes" id="UP000323274"/>
    </source>
</evidence>
<proteinExistence type="inferred from homology"/>
<dbReference type="GO" id="GO:0009223">
    <property type="term" value="P:pyrimidine deoxyribonucleotide catabolic process"/>
    <property type="evidence" value="ECO:0007669"/>
    <property type="project" value="TreeGrafter"/>
</dbReference>
<dbReference type="InterPro" id="IPR036412">
    <property type="entry name" value="HAD-like_sf"/>
</dbReference>
<dbReference type="SUPFAM" id="SSF56784">
    <property type="entry name" value="HAD-like"/>
    <property type="match status" value="1"/>
</dbReference>
<evidence type="ECO:0000256" key="1">
    <source>
        <dbReference type="ARBA" id="ARBA00009589"/>
    </source>
</evidence>
<dbReference type="PANTHER" id="PTHR16504:SF4">
    <property type="entry name" value="5'(3')-DEOXYRIBONUCLEOTIDASE"/>
    <property type="match status" value="1"/>
</dbReference>
<dbReference type="AlphaFoldDB" id="A0A5A5TYU2"/>
<comment type="similarity">
    <text evidence="1">Belongs to the 5'(3')-deoxyribonucleotidase family.</text>
</comment>
<evidence type="ECO:0000313" key="2">
    <source>
        <dbReference type="EMBL" id="GDZ83299.1"/>
    </source>
</evidence>
<dbReference type="Pfam" id="PF06941">
    <property type="entry name" value="NT5C"/>
    <property type="match status" value="1"/>
</dbReference>
<dbReference type="InterPro" id="IPR010708">
    <property type="entry name" value="5'(3')-deoxyribonucleotidase"/>
</dbReference>
<dbReference type="GO" id="GO:0008253">
    <property type="term" value="F:5'-nucleotidase activity"/>
    <property type="evidence" value="ECO:0007669"/>
    <property type="project" value="InterPro"/>
</dbReference>
<reference evidence="2 3" key="1">
    <citation type="submission" date="2019-04" db="EMBL/GenBank/DDBJ databases">
        <title>A pseudo-fructophilic Leuconostoc citreum strain F192-5 isolated from peel of satsuma mandarin: the first report for isolation and characterization of strain-dependent fructophilic-like characteristics.</title>
        <authorList>
            <person name="Maeno S."/>
            <person name="Tanizawa Y."/>
            <person name="Kajikawa A."/>
            <person name="Kanesaki Y."/>
            <person name="Kubota E."/>
            <person name="Arita M."/>
            <person name="Leon D."/>
            <person name="Endo A."/>
        </authorList>
    </citation>
    <scope>NUCLEOTIDE SEQUENCE [LARGE SCALE GENOMIC DNA]</scope>
    <source>
        <strain evidence="2 3">F192-5</strain>
    </source>
</reference>
<sequence length="198" mass="22749">MLAKPKLFLDMDNVLVDTLSVLNTLDMAQFQVDKPDQIPGIFRHLPPMPDAVESINVLVADFELYILSTAPWRNPSAWQDKLLWLTDHFGNDNNSPFYKRVILTHDKGIVHKTGGILLDDRPYHGASQWQDNTVDSLWLQYGYDTNLVWSKDLVAYLQAVAKSYQLSGKLRMSAENIAKDKHYQLFGHTETFEKAPWE</sequence>
<organism evidence="2 3">
    <name type="scientific">Leuconostoc citreum</name>
    <dbReference type="NCBI Taxonomy" id="33964"/>
    <lineage>
        <taxon>Bacteria</taxon>
        <taxon>Bacillati</taxon>
        <taxon>Bacillota</taxon>
        <taxon>Bacilli</taxon>
        <taxon>Lactobacillales</taxon>
        <taxon>Lactobacillaceae</taxon>
        <taxon>Leuconostoc</taxon>
    </lineage>
</organism>
<dbReference type="InterPro" id="IPR023214">
    <property type="entry name" value="HAD_sf"/>
</dbReference>